<dbReference type="SUPFAM" id="SSF52317">
    <property type="entry name" value="Class I glutamine amidotransferase-like"/>
    <property type="match status" value="1"/>
</dbReference>
<dbReference type="PANTHER" id="PTHR42695:SF5">
    <property type="entry name" value="GLUTAMINE AMIDOTRANSFERASE YLR126C-RELATED"/>
    <property type="match status" value="1"/>
</dbReference>
<comment type="caution">
    <text evidence="2">The sequence shown here is derived from an EMBL/GenBank/DDBJ whole genome shotgun (WGS) entry which is preliminary data.</text>
</comment>
<evidence type="ECO:0000313" key="2">
    <source>
        <dbReference type="EMBL" id="MFC6395507.1"/>
    </source>
</evidence>
<keyword evidence="2" id="KW-0315">Glutamine amidotransferase</keyword>
<keyword evidence="3" id="KW-1185">Reference proteome</keyword>
<organism evidence="2 3">
    <name type="scientific">Luteococcus sanguinis</name>
    <dbReference type="NCBI Taxonomy" id="174038"/>
    <lineage>
        <taxon>Bacteria</taxon>
        <taxon>Bacillati</taxon>
        <taxon>Actinomycetota</taxon>
        <taxon>Actinomycetes</taxon>
        <taxon>Propionibacteriales</taxon>
        <taxon>Propionibacteriaceae</taxon>
        <taxon>Luteococcus</taxon>
    </lineage>
</organism>
<name>A0ABW1WZX8_9ACTN</name>
<dbReference type="Gene3D" id="3.40.50.880">
    <property type="match status" value="1"/>
</dbReference>
<feature type="domain" description="Glutamine amidotransferase" evidence="1">
    <location>
        <begin position="34"/>
        <end position="185"/>
    </location>
</feature>
<proteinExistence type="predicted"/>
<dbReference type="InterPro" id="IPR044992">
    <property type="entry name" value="ChyE-like"/>
</dbReference>
<sequence>MAKKPRITVLQPDPEVPLDRFDDWLRAGVRITLVTLWDKDVPNLETIGDGLVVLGGRMDVNSDARWVAQTKDLIADAADIDIPVLGICLGHQLLAEALGGEVVVAHEAGPEDGPVVLEWAPEAAEDPVLGACAASGAPVPMSHNDVVTRLPEGAVELAWSPTYRNAAFRLGSAVGVQFHPEASPELIQHWWAGKHGGKSTAVLDRMREADPALAPAMQSIAEGFSAVVLENA</sequence>
<dbReference type="InterPro" id="IPR029062">
    <property type="entry name" value="Class_I_gatase-like"/>
</dbReference>
<evidence type="ECO:0000313" key="3">
    <source>
        <dbReference type="Proteomes" id="UP001596266"/>
    </source>
</evidence>
<dbReference type="InterPro" id="IPR017926">
    <property type="entry name" value="GATASE"/>
</dbReference>
<evidence type="ECO:0000259" key="1">
    <source>
        <dbReference type="Pfam" id="PF00117"/>
    </source>
</evidence>
<dbReference type="PROSITE" id="PS51273">
    <property type="entry name" value="GATASE_TYPE_1"/>
    <property type="match status" value="1"/>
</dbReference>
<accession>A0ABW1WZX8</accession>
<protein>
    <submittedName>
        <fullName evidence="2">Type 1 glutamine amidotransferase</fullName>
    </submittedName>
</protein>
<dbReference type="EMBL" id="JBHSUA010000003">
    <property type="protein sequence ID" value="MFC6395507.1"/>
    <property type="molecule type" value="Genomic_DNA"/>
</dbReference>
<reference evidence="3" key="1">
    <citation type="journal article" date="2019" name="Int. J. Syst. Evol. Microbiol.">
        <title>The Global Catalogue of Microorganisms (GCM) 10K type strain sequencing project: providing services to taxonomists for standard genome sequencing and annotation.</title>
        <authorList>
            <consortium name="The Broad Institute Genomics Platform"/>
            <consortium name="The Broad Institute Genome Sequencing Center for Infectious Disease"/>
            <person name="Wu L."/>
            <person name="Ma J."/>
        </authorList>
    </citation>
    <scope>NUCLEOTIDE SEQUENCE [LARGE SCALE GENOMIC DNA]</scope>
    <source>
        <strain evidence="3">CGMCC 1.15277</strain>
    </source>
</reference>
<dbReference type="CDD" id="cd01741">
    <property type="entry name" value="GATase1_1"/>
    <property type="match status" value="1"/>
</dbReference>
<dbReference type="Proteomes" id="UP001596266">
    <property type="component" value="Unassembled WGS sequence"/>
</dbReference>
<dbReference type="PANTHER" id="PTHR42695">
    <property type="entry name" value="GLUTAMINE AMIDOTRANSFERASE YLR126C-RELATED"/>
    <property type="match status" value="1"/>
</dbReference>
<gene>
    <name evidence="2" type="ORF">ACFP57_00650</name>
</gene>
<dbReference type="RefSeq" id="WP_343885476.1">
    <property type="nucleotide sequence ID" value="NZ_BAAAKI010000006.1"/>
</dbReference>
<dbReference type="Pfam" id="PF00117">
    <property type="entry name" value="GATase"/>
    <property type="match status" value="1"/>
</dbReference>